<feature type="chain" id="PRO_5021481149" evidence="1">
    <location>
        <begin position="26"/>
        <end position="941"/>
    </location>
</feature>
<dbReference type="GO" id="GO:0016798">
    <property type="term" value="F:hydrolase activity, acting on glycosyl bonds"/>
    <property type="evidence" value="ECO:0007669"/>
    <property type="project" value="UniProtKB-KW"/>
</dbReference>
<protein>
    <submittedName>
        <fullName evidence="3">Phosphodiester glycosidase family protein</fullName>
    </submittedName>
</protein>
<name>A0A4Z0D9A1_9FIRM</name>
<organism evidence="3 4">
    <name type="scientific">Soehngenia longivitae</name>
    <dbReference type="NCBI Taxonomy" id="2562294"/>
    <lineage>
        <taxon>Bacteria</taxon>
        <taxon>Bacillati</taxon>
        <taxon>Bacillota</taxon>
        <taxon>Tissierellia</taxon>
        <taxon>Tissierellales</taxon>
        <taxon>Tissierellaceae</taxon>
        <taxon>Soehngenia</taxon>
    </lineage>
</organism>
<gene>
    <name evidence="3" type="ORF">E4100_02695</name>
</gene>
<accession>A0A4Z0D9A1</accession>
<evidence type="ECO:0000313" key="3">
    <source>
        <dbReference type="EMBL" id="TFZ41506.1"/>
    </source>
</evidence>
<sequence length="941" mass="102310">MKKRIISFALLLTIIFMAIPFPSVASNITLPTTIYERIEETPLSMGATHQKIQRFTTSGWMQINVITIDLTDEYTQIKGMFNPEGLSLRDTVSNMVDKTGAIAGINGDYFNYSPVPNSLGTLINDSVVISSPIRSPYSLPTFYVDYNNNAFIDYVDQTMSAKNLRTGKTINISTYNKVSTDQTVVTLLDKYWGPKSLGGKYNKELVEVLVVNGIVSEKRVGGEPFDIPKEDNSYVLAVKNHLLNDLEVGDEVELSIVTKPDIFEIKTALGAGSIVLKDGVVTSTNIQSTGVHPRTGIGINKENNVVYLVTVDGRHSSFKGIEQPMLGAILKDLGAYNGVNLDGGGSTTMALKPKGTSKPYLVNIPSEGSQRQVVNGLGVYSDAPLGELTYLQIIPKSSKIFAGGEVSFTVKGFDQYYNPIDIDKSQLIWSTSTADSYVENLIFKANSKGLVNITCEYNGIKATADVDVLGEIKEIVPSIEKFNIAPGNTKSLGTFIGKDDQGKTGSLSLSNLSFEVIGDIGEVKDGVFYASNTNGSGAIVVKSQNAVTSILVSVGSTPNMVNSFEKETNINFSGYPNDVTGSVSLVGDAKDGSKSIALKYDMSKGTGTRAAYLNFTHTKNGYPLSGNPPKIGIWVKGDNSNTWLRGTVIDKSGKSYVIDFSKSIDFSDWKYLEANIPSGVSYPINLQRIYVAETNSANKPSGTILIDALTSYSESPYMTSGYPNSTKVSDPLEKKADLASDGKRIAVYTEPKISGNTLMSKIIDTSRLKGLKNSLSKSNIGIRMGTMSTGFKNGINHSAVIDGTKSYGTSKNGDAYFITLRSTKEGIRAFDSSQWTKLIKDLDQRTESNIIITLPAVYTSFTDKLESELLHERLSEAAKKGKKIFLVQVGNTNKTELKDGVRYITLNDTSISTPEGLKKYSYVEFVLNGSTINYQLVFPFK</sequence>
<dbReference type="EMBL" id="SRIB01000002">
    <property type="protein sequence ID" value="TFZ41506.1"/>
    <property type="molecule type" value="Genomic_DNA"/>
</dbReference>
<keyword evidence="3" id="KW-0326">Glycosidase</keyword>
<dbReference type="Proteomes" id="UP000298381">
    <property type="component" value="Unassembled WGS sequence"/>
</dbReference>
<dbReference type="InterPro" id="IPR008979">
    <property type="entry name" value="Galactose-bd-like_sf"/>
</dbReference>
<dbReference type="Pfam" id="PF09992">
    <property type="entry name" value="NAGPA"/>
    <property type="match status" value="1"/>
</dbReference>
<feature type="signal peptide" evidence="1">
    <location>
        <begin position="1"/>
        <end position="25"/>
    </location>
</feature>
<reference evidence="3 4" key="1">
    <citation type="submission" date="2019-03" db="EMBL/GenBank/DDBJ databases">
        <title>Draft genome sequence data and analysis of a Fermenting Bacterium, Soehngenia longevitae strain 1933PT, isolated from petroleum reservoir in Azerbaijan.</title>
        <authorList>
            <person name="Grouzdev D.S."/>
            <person name="Bidzhieva S.K."/>
            <person name="Sokolova D.S."/>
            <person name="Tourova T.P."/>
            <person name="Poltaraus A.B."/>
            <person name="Nazina T.N."/>
        </authorList>
    </citation>
    <scope>NUCLEOTIDE SEQUENCE [LARGE SCALE GENOMIC DNA]</scope>
    <source>
        <strain evidence="3 4">1933P</strain>
    </source>
</reference>
<keyword evidence="3" id="KW-0378">Hydrolase</keyword>
<evidence type="ECO:0000259" key="2">
    <source>
        <dbReference type="Pfam" id="PF09992"/>
    </source>
</evidence>
<keyword evidence="4" id="KW-1185">Reference proteome</keyword>
<keyword evidence="1" id="KW-0732">Signal</keyword>
<evidence type="ECO:0000256" key="1">
    <source>
        <dbReference type="SAM" id="SignalP"/>
    </source>
</evidence>
<feature type="domain" description="Phosphodiester glycosidase" evidence="2">
    <location>
        <begin position="208"/>
        <end position="380"/>
    </location>
</feature>
<dbReference type="PANTHER" id="PTHR40446">
    <property type="entry name" value="N-ACETYLGLUCOSAMINE-1-PHOSPHODIESTER ALPHA-N-ACETYLGLUCOSAMINIDASE"/>
    <property type="match status" value="1"/>
</dbReference>
<proteinExistence type="predicted"/>
<dbReference type="PANTHER" id="PTHR40446:SF2">
    <property type="entry name" value="N-ACETYLGLUCOSAMINE-1-PHOSPHODIESTER ALPHA-N-ACETYLGLUCOSAMINIDASE"/>
    <property type="match status" value="1"/>
</dbReference>
<dbReference type="RefSeq" id="WP_135270494.1">
    <property type="nucleotide sequence ID" value="NZ_SRIB01000002.1"/>
</dbReference>
<dbReference type="SUPFAM" id="SSF49785">
    <property type="entry name" value="Galactose-binding domain-like"/>
    <property type="match status" value="1"/>
</dbReference>
<dbReference type="InterPro" id="IPR018711">
    <property type="entry name" value="NAGPA"/>
</dbReference>
<dbReference type="AlphaFoldDB" id="A0A4Z0D9A1"/>
<dbReference type="Gene3D" id="2.60.40.1080">
    <property type="match status" value="1"/>
</dbReference>
<dbReference type="OrthoDB" id="9809781at2"/>
<evidence type="ECO:0000313" key="4">
    <source>
        <dbReference type="Proteomes" id="UP000298381"/>
    </source>
</evidence>
<comment type="caution">
    <text evidence="3">The sequence shown here is derived from an EMBL/GenBank/DDBJ whole genome shotgun (WGS) entry which is preliminary data.</text>
</comment>